<reference evidence="1 2" key="1">
    <citation type="journal article" date="2024" name="IMA Fungus">
        <title>Apiospora arundinis, a panoply of carbohydrate-active enzymes and secondary metabolites.</title>
        <authorList>
            <person name="Sorensen T."/>
            <person name="Petersen C."/>
            <person name="Muurmann A.T."/>
            <person name="Christiansen J.V."/>
            <person name="Brundto M.L."/>
            <person name="Overgaard C.K."/>
            <person name="Boysen A.T."/>
            <person name="Wollenberg R.D."/>
            <person name="Larsen T.O."/>
            <person name="Sorensen J.L."/>
            <person name="Nielsen K.L."/>
            <person name="Sondergaard T.E."/>
        </authorList>
    </citation>
    <scope>NUCLEOTIDE SEQUENCE [LARGE SCALE GENOMIC DNA]</scope>
    <source>
        <strain evidence="1 2">AAU 773</strain>
    </source>
</reference>
<organism evidence="1 2">
    <name type="scientific">Apiospora arundinis</name>
    <dbReference type="NCBI Taxonomy" id="335852"/>
    <lineage>
        <taxon>Eukaryota</taxon>
        <taxon>Fungi</taxon>
        <taxon>Dikarya</taxon>
        <taxon>Ascomycota</taxon>
        <taxon>Pezizomycotina</taxon>
        <taxon>Sordariomycetes</taxon>
        <taxon>Xylariomycetidae</taxon>
        <taxon>Amphisphaeriales</taxon>
        <taxon>Apiosporaceae</taxon>
        <taxon>Apiospora</taxon>
    </lineage>
</organism>
<gene>
    <name evidence="1" type="ORF">PGQ11_009408</name>
</gene>
<dbReference type="CDD" id="cd14686">
    <property type="entry name" value="bZIP"/>
    <property type="match status" value="1"/>
</dbReference>
<dbReference type="Proteomes" id="UP001390339">
    <property type="component" value="Unassembled WGS sequence"/>
</dbReference>
<name>A0ABR2IIT1_9PEZI</name>
<keyword evidence="2" id="KW-1185">Reference proteome</keyword>
<protein>
    <submittedName>
        <fullName evidence="1">Uncharacterized protein</fullName>
    </submittedName>
</protein>
<comment type="caution">
    <text evidence="1">The sequence shown here is derived from an EMBL/GenBank/DDBJ whole genome shotgun (WGS) entry which is preliminary data.</text>
</comment>
<proteinExistence type="predicted"/>
<evidence type="ECO:0000313" key="2">
    <source>
        <dbReference type="Proteomes" id="UP001390339"/>
    </source>
</evidence>
<evidence type="ECO:0000313" key="1">
    <source>
        <dbReference type="EMBL" id="KAK8863173.1"/>
    </source>
</evidence>
<dbReference type="EMBL" id="JAPCWZ010000005">
    <property type="protein sequence ID" value="KAK8863173.1"/>
    <property type="molecule type" value="Genomic_DNA"/>
</dbReference>
<sequence length="281" mass="30684">MALPNRTGSWRMEAAYDYVDAIGNVETRLRSRGAQIGALLHSLSLHSSQLSIDYLPTVPMSGDSLIPESQSGWQPHIHNEVFGPYFVVPYDYYSHELGFGGSGILTPDQFTNANQPVLAQEYAGDYGFTVHQGLGWDCAAQFSQYDQLAQPLAQPQTEVYLGNLTTANDGLPPKVMTGSDTSPGHVNVSVVKNGKERARLSAAECRQKAKMVEEILVARDAELRSEKERLEAIKLGLEDEKLSLTLEVLRHSRCGDGNIQNYVQSRAGEVAGTAVKANADC</sequence>
<accession>A0ABR2IIT1</accession>